<dbReference type="SUPFAM" id="SSF102114">
    <property type="entry name" value="Radical SAM enzymes"/>
    <property type="match status" value="1"/>
</dbReference>
<evidence type="ECO:0000256" key="14">
    <source>
        <dbReference type="ARBA" id="ARBA00048321"/>
    </source>
</evidence>
<evidence type="ECO:0000256" key="8">
    <source>
        <dbReference type="ARBA" id="ARBA00022723"/>
    </source>
</evidence>
<feature type="binding site" evidence="16">
    <location>
        <begin position="67"/>
        <end position="69"/>
    </location>
    <ligand>
        <name>S-adenosyl-L-methionine</name>
        <dbReference type="ChEBI" id="CHEBI:59789"/>
        <label>2</label>
    </ligand>
</feature>
<name>A0A1G7NY09_9BACT</name>
<dbReference type="SFLD" id="SFLDG01065">
    <property type="entry name" value="anaerobic_coproporphyrinogen-I"/>
    <property type="match status" value="1"/>
</dbReference>
<dbReference type="Gene3D" id="3.80.30.20">
    <property type="entry name" value="tm_1862 like domain"/>
    <property type="match status" value="1"/>
</dbReference>
<evidence type="ECO:0000256" key="12">
    <source>
        <dbReference type="ARBA" id="ARBA00023244"/>
    </source>
</evidence>
<dbReference type="STRING" id="659014.SAMN04487996_112177"/>
<feature type="binding site" evidence="16">
    <location>
        <position position="113"/>
    </location>
    <ligand>
        <name>S-adenosyl-L-methionine</name>
        <dbReference type="ChEBI" id="CHEBI:59789"/>
        <label>1</label>
    </ligand>
</feature>
<dbReference type="GO" id="GO:0004109">
    <property type="term" value="F:coproporphyrinogen oxidase activity"/>
    <property type="evidence" value="ECO:0007669"/>
    <property type="project" value="InterPro"/>
</dbReference>
<evidence type="ECO:0000256" key="7">
    <source>
        <dbReference type="ARBA" id="ARBA00022691"/>
    </source>
</evidence>
<evidence type="ECO:0000256" key="17">
    <source>
        <dbReference type="PIRSR" id="PIRSR000167-2"/>
    </source>
</evidence>
<dbReference type="GO" id="GO:0051539">
    <property type="term" value="F:4 iron, 4 sulfur cluster binding"/>
    <property type="evidence" value="ECO:0007669"/>
    <property type="project" value="UniProtKB-KW"/>
</dbReference>
<dbReference type="Proteomes" id="UP000198748">
    <property type="component" value="Unassembled WGS sequence"/>
</dbReference>
<accession>A0A1G7NY09</accession>
<comment type="function">
    <text evidence="13">Involved in the heme biosynthesis. Catalyzes the anaerobic oxidative decarboxylation of propionate groups of rings A and B of coproporphyrinogen III to yield the vinyl groups in protoporphyrinogen IX.</text>
</comment>
<keyword evidence="7 15" id="KW-0949">S-adenosyl-L-methionine</keyword>
<dbReference type="InterPro" id="IPR006638">
    <property type="entry name" value="Elp3/MiaA/NifB-like_rSAM"/>
</dbReference>
<keyword evidence="8 15" id="KW-0479">Metal-binding</keyword>
<evidence type="ECO:0000313" key="19">
    <source>
        <dbReference type="EMBL" id="SDF78090.1"/>
    </source>
</evidence>
<feature type="binding site" evidence="16">
    <location>
        <position position="55"/>
    </location>
    <ligand>
        <name>S-adenosyl-L-methionine</name>
        <dbReference type="ChEBI" id="CHEBI:59789"/>
        <label>1</label>
    </ligand>
</feature>
<feature type="binding site" evidence="16">
    <location>
        <begin position="114"/>
        <end position="115"/>
    </location>
    <ligand>
        <name>S-adenosyl-L-methionine</name>
        <dbReference type="ChEBI" id="CHEBI:59789"/>
        <label>2</label>
    </ligand>
</feature>
<evidence type="ECO:0000256" key="11">
    <source>
        <dbReference type="ARBA" id="ARBA00023014"/>
    </source>
</evidence>
<keyword evidence="6 15" id="KW-0963">Cytoplasm</keyword>
<dbReference type="GO" id="GO:0051989">
    <property type="term" value="F:coproporphyrinogen dehydrogenase activity"/>
    <property type="evidence" value="ECO:0007669"/>
    <property type="project" value="UniProtKB-EC"/>
</dbReference>
<dbReference type="Pfam" id="PF04055">
    <property type="entry name" value="Radical_SAM"/>
    <property type="match status" value="1"/>
</dbReference>
<keyword evidence="9 15" id="KW-0560">Oxidoreductase</keyword>
<feature type="binding site" evidence="16">
    <location>
        <position position="244"/>
    </location>
    <ligand>
        <name>S-adenosyl-L-methionine</name>
        <dbReference type="ChEBI" id="CHEBI:59789"/>
        <label>2</label>
    </ligand>
</feature>
<evidence type="ECO:0000256" key="4">
    <source>
        <dbReference type="ARBA" id="ARBA00011245"/>
    </source>
</evidence>
<dbReference type="GO" id="GO:0006782">
    <property type="term" value="P:protoporphyrinogen IX biosynthetic process"/>
    <property type="evidence" value="ECO:0007669"/>
    <property type="project" value="UniProtKB-UniPathway"/>
</dbReference>
<dbReference type="SFLD" id="SFLDS00029">
    <property type="entry name" value="Radical_SAM"/>
    <property type="match status" value="1"/>
</dbReference>
<dbReference type="GO" id="GO:0046872">
    <property type="term" value="F:metal ion binding"/>
    <property type="evidence" value="ECO:0007669"/>
    <property type="project" value="UniProtKB-KW"/>
</dbReference>
<comment type="similarity">
    <text evidence="3 15">Belongs to the anaerobic coproporphyrinogen-III oxidase family.</text>
</comment>
<protein>
    <recommendedName>
        <fullName evidence="15">Coproporphyrinogen-III oxidase</fullName>
        <ecNumber evidence="15">1.3.98.3</ecNumber>
    </recommendedName>
</protein>
<evidence type="ECO:0000259" key="18">
    <source>
        <dbReference type="PROSITE" id="PS51918"/>
    </source>
</evidence>
<dbReference type="EC" id="1.3.98.3" evidence="15"/>
<dbReference type="InterPro" id="IPR034505">
    <property type="entry name" value="Coproporphyrinogen-III_oxidase"/>
</dbReference>
<evidence type="ECO:0000256" key="3">
    <source>
        <dbReference type="ARBA" id="ARBA00005493"/>
    </source>
</evidence>
<evidence type="ECO:0000256" key="10">
    <source>
        <dbReference type="ARBA" id="ARBA00023004"/>
    </source>
</evidence>
<dbReference type="UniPathway" id="UPA00251">
    <property type="reaction ID" value="UER00323"/>
</dbReference>
<dbReference type="CDD" id="cd01335">
    <property type="entry name" value="Radical_SAM"/>
    <property type="match status" value="1"/>
</dbReference>
<dbReference type="RefSeq" id="WP_090154158.1">
    <property type="nucleotide sequence ID" value="NZ_FNAN01000012.1"/>
</dbReference>
<comment type="cofactor">
    <cofactor evidence="15 17">
        <name>[4Fe-4S] cluster</name>
        <dbReference type="ChEBI" id="CHEBI:49883"/>
    </cofactor>
    <text evidence="15 17">Binds 1 [4Fe-4S] cluster. The cluster is coordinated with 3 cysteines and an exchangeable S-adenosyl-L-methionine.</text>
</comment>
<dbReference type="PANTHER" id="PTHR13932">
    <property type="entry name" value="COPROPORPHYRINIGEN III OXIDASE"/>
    <property type="match status" value="1"/>
</dbReference>
<feature type="binding site" evidence="16">
    <location>
        <position position="210"/>
    </location>
    <ligand>
        <name>S-adenosyl-L-methionine</name>
        <dbReference type="ChEBI" id="CHEBI:59789"/>
        <label>2</label>
    </ligand>
</feature>
<feature type="binding site" evidence="17">
    <location>
        <position position="61"/>
    </location>
    <ligand>
        <name>[4Fe-4S] cluster</name>
        <dbReference type="ChEBI" id="CHEBI:49883"/>
        <note>4Fe-4S-S-AdoMet</note>
    </ligand>
</feature>
<dbReference type="PANTHER" id="PTHR13932:SF6">
    <property type="entry name" value="OXYGEN-INDEPENDENT COPROPORPHYRINOGEN III OXIDASE"/>
    <property type="match status" value="1"/>
</dbReference>
<proteinExistence type="inferred from homology"/>
<keyword evidence="11 15" id="KW-0411">Iron-sulfur</keyword>
<reference evidence="20" key="1">
    <citation type="submission" date="2016-10" db="EMBL/GenBank/DDBJ databases">
        <authorList>
            <person name="Varghese N."/>
            <person name="Submissions S."/>
        </authorList>
    </citation>
    <scope>NUCLEOTIDE SEQUENCE [LARGE SCALE GENOMIC DNA]</scope>
    <source>
        <strain evidence="20">DSM 25329</strain>
    </source>
</reference>
<dbReference type="PROSITE" id="PS51918">
    <property type="entry name" value="RADICAL_SAM"/>
    <property type="match status" value="1"/>
</dbReference>
<comment type="pathway">
    <text evidence="2 15">Porphyrin-containing compound metabolism; protoporphyrin-IX biosynthesis; protoporphyrinogen-IX from coproporphyrinogen-III (AdoMet route): step 1/1.</text>
</comment>
<dbReference type="EMBL" id="FNAN01000012">
    <property type="protein sequence ID" value="SDF78090.1"/>
    <property type="molecule type" value="Genomic_DNA"/>
</dbReference>
<feature type="binding site" evidence="17">
    <location>
        <position position="65"/>
    </location>
    <ligand>
        <name>[4Fe-4S] cluster</name>
        <dbReference type="ChEBI" id="CHEBI:49883"/>
        <note>4Fe-4S-S-AdoMet</note>
    </ligand>
</feature>
<dbReference type="PIRSF" id="PIRSF000167">
    <property type="entry name" value="HemN"/>
    <property type="match status" value="1"/>
</dbReference>
<keyword evidence="10 15" id="KW-0408">Iron</keyword>
<evidence type="ECO:0000256" key="6">
    <source>
        <dbReference type="ARBA" id="ARBA00022490"/>
    </source>
</evidence>
<comment type="subcellular location">
    <subcellularLocation>
        <location evidence="1 15">Cytoplasm</location>
    </subcellularLocation>
</comment>
<evidence type="ECO:0000313" key="20">
    <source>
        <dbReference type="Proteomes" id="UP000198748"/>
    </source>
</evidence>
<gene>
    <name evidence="19" type="ORF">SAMN04487996_112177</name>
</gene>
<dbReference type="InterPro" id="IPR058240">
    <property type="entry name" value="rSAM_sf"/>
</dbReference>
<dbReference type="Gene3D" id="1.10.10.920">
    <property type="match status" value="1"/>
</dbReference>
<dbReference type="InterPro" id="IPR004558">
    <property type="entry name" value="Coprogen_oxidase_HemN"/>
</dbReference>
<keyword evidence="5 15" id="KW-0004">4Fe-4S</keyword>
<dbReference type="InterPro" id="IPR023404">
    <property type="entry name" value="rSAM_horseshoe"/>
</dbReference>
<keyword evidence="12 15" id="KW-0627">Porphyrin biosynthesis</keyword>
<comment type="subunit">
    <text evidence="4">Monomer.</text>
</comment>
<evidence type="ECO:0000256" key="5">
    <source>
        <dbReference type="ARBA" id="ARBA00022485"/>
    </source>
</evidence>
<evidence type="ECO:0000256" key="1">
    <source>
        <dbReference type="ARBA" id="ARBA00004496"/>
    </source>
</evidence>
<evidence type="ECO:0000256" key="13">
    <source>
        <dbReference type="ARBA" id="ARBA00024295"/>
    </source>
</evidence>
<feature type="binding site" evidence="16">
    <location>
        <position position="173"/>
    </location>
    <ligand>
        <name>S-adenosyl-L-methionine</name>
        <dbReference type="ChEBI" id="CHEBI:59789"/>
        <label>2</label>
    </ligand>
</feature>
<feature type="domain" description="Radical SAM core" evidence="18">
    <location>
        <begin position="46"/>
        <end position="284"/>
    </location>
</feature>
<evidence type="ECO:0000256" key="15">
    <source>
        <dbReference type="PIRNR" id="PIRNR000167"/>
    </source>
</evidence>
<dbReference type="GO" id="GO:0005737">
    <property type="term" value="C:cytoplasm"/>
    <property type="evidence" value="ECO:0007669"/>
    <property type="project" value="UniProtKB-SubCell"/>
</dbReference>
<evidence type="ECO:0000256" key="16">
    <source>
        <dbReference type="PIRSR" id="PIRSR000167-1"/>
    </source>
</evidence>
<dbReference type="AlphaFoldDB" id="A0A1G7NY09"/>
<keyword evidence="20" id="KW-1185">Reference proteome</keyword>
<dbReference type="InterPro" id="IPR007197">
    <property type="entry name" value="rSAM"/>
</dbReference>
<sequence length="454" mass="52244">MDKDLLFKYNIPGPRYTSYPTVPYWQKTPPPVSKWKELVQDAFTVSNQKEGISLYIHLPFCESLCTYCGCNTRITVNHAVEHKYIQAVLKEWQMYCALFGDEKPVIRELHLGGGTPTFFSAAHLVELVNGLLANALVHADARFGFEAHPGNTTDEHLEALYSAGFRRISIGVQDFNPVVLAIINRHQTFEQVKHLTLRAREIGYTSVNYDIVYGLPQQKNCSMMETMLHVIRLRPDRIAFYSYAHVPWIKPGQRRYTEKDLPDADHKMAIYETGRNALELAGYEDIGMDHFALKSDELYKAAKQERLHRNFMGYTDTRTQLLIGLGASSISDSWWGYAQNEKKVEDYYKKLAANELPLFRGHALSREDLIMRKHILRLMTGFETSWASTSEVCMELYQALERLAEMESDELVEVEPFRLRITEKGKAFVRNVCMAFDARLWADLPQTTLFSQTV</sequence>
<feature type="binding site" evidence="16">
    <location>
        <position position="330"/>
    </location>
    <ligand>
        <name>S-adenosyl-L-methionine</name>
        <dbReference type="ChEBI" id="CHEBI:59789"/>
        <label>1</label>
    </ligand>
</feature>
<evidence type="ECO:0000256" key="9">
    <source>
        <dbReference type="ARBA" id="ARBA00023002"/>
    </source>
</evidence>
<evidence type="ECO:0000256" key="2">
    <source>
        <dbReference type="ARBA" id="ARBA00004785"/>
    </source>
</evidence>
<feature type="binding site" evidence="17">
    <location>
        <position position="68"/>
    </location>
    <ligand>
        <name>[4Fe-4S] cluster</name>
        <dbReference type="ChEBI" id="CHEBI:49883"/>
        <note>4Fe-4S-S-AdoMet</note>
    </ligand>
</feature>
<feature type="binding site" evidence="16">
    <location>
        <position position="146"/>
    </location>
    <ligand>
        <name>S-adenosyl-L-methionine</name>
        <dbReference type="ChEBI" id="CHEBI:59789"/>
        <label>1</label>
    </ligand>
</feature>
<dbReference type="OrthoDB" id="9808022at2"/>
<dbReference type="SFLD" id="SFLDG01082">
    <property type="entry name" value="B12-binding_domain_containing"/>
    <property type="match status" value="1"/>
</dbReference>
<dbReference type="SMART" id="SM00729">
    <property type="entry name" value="Elp3"/>
    <property type="match status" value="1"/>
</dbReference>
<comment type="catalytic activity">
    <reaction evidence="14 15">
        <text>coproporphyrinogen III + 2 S-adenosyl-L-methionine = protoporphyrinogen IX + 2 5'-deoxyadenosine + 2 L-methionine + 2 CO2</text>
        <dbReference type="Rhea" id="RHEA:15425"/>
        <dbReference type="ChEBI" id="CHEBI:16526"/>
        <dbReference type="ChEBI" id="CHEBI:17319"/>
        <dbReference type="ChEBI" id="CHEBI:57307"/>
        <dbReference type="ChEBI" id="CHEBI:57309"/>
        <dbReference type="ChEBI" id="CHEBI:57844"/>
        <dbReference type="ChEBI" id="CHEBI:59789"/>
        <dbReference type="EC" id="1.3.98.3"/>
    </reaction>
</comment>
<organism evidence="19 20">
    <name type="scientific">Dyadobacter soli</name>
    <dbReference type="NCBI Taxonomy" id="659014"/>
    <lineage>
        <taxon>Bacteria</taxon>
        <taxon>Pseudomonadati</taxon>
        <taxon>Bacteroidota</taxon>
        <taxon>Cytophagia</taxon>
        <taxon>Cytophagales</taxon>
        <taxon>Spirosomataceae</taxon>
        <taxon>Dyadobacter</taxon>
    </lineage>
</organism>
<dbReference type="NCBIfam" id="TIGR00538">
    <property type="entry name" value="hemN"/>
    <property type="match status" value="1"/>
</dbReference>
<feature type="binding site" evidence="16">
    <location>
        <position position="185"/>
    </location>
    <ligand>
        <name>S-adenosyl-L-methionine</name>
        <dbReference type="ChEBI" id="CHEBI:59789"/>
        <label>2</label>
    </ligand>
</feature>